<gene>
    <name evidence="6" type="ORF">FB45DRAFT_255013</name>
</gene>
<dbReference type="PANTHER" id="PTHR12203">
    <property type="entry name" value="KDEL LYS-ASP-GLU-LEU CONTAINING - RELATED"/>
    <property type="match status" value="1"/>
</dbReference>
<feature type="region of interest" description="Disordered" evidence="3">
    <location>
        <begin position="59"/>
        <end position="88"/>
    </location>
</feature>
<sequence>SGFVSPSTSPGHGGTSYLAGWRSSARRPRFYLAATGVMCVLLVSYALFSQRFTPEHMEHPDVDFGIHNPPPPPPSRPPPPDYPASDPPSIPVIPIVAAQSRTLGQARSRYALRHSRAPPPGYDEWFHWAQEKKCLIDEYQQVYRDFEPFYQIAETNRTHFLNMIRRGVDVINGGNRPTGLANITIRGGEALVANDRTYFDNEWRDRIRNFVHFLPDMEILFNGNDEPRVVFDTSSLETRTRATEIHDETPFEIKPKYTNEFFRNQSGCSGWTTEAGFGSSLEDIAFIASSSSSGFTTDFWPMLSFTKVHPCFSDILFPSQYHYASSWYSGKISEPNDIEWAKKEPKLYWRGSSNGGHIVGQNYHNFPRFRLVTIGNAHPDIMDTHISGFWGSHCTYECEARPIEEEYDIGDQWHMPREAVHRFRYVLDVDGNTFSGRYLGLLKSGSLVFKTTGFTEYFSDWLRPYEHYIPVKVDLSDLVDHVRWAIENDDEAKRIQQAGQRFAEEVITDEQNDCFFAAVLLEWARLQRMAEEV</sequence>
<dbReference type="InterPro" id="IPR051091">
    <property type="entry name" value="O-Glucosyltr/Glycosyltrsf_90"/>
</dbReference>
<feature type="domain" description="Glycosyl transferase CAP10" evidence="5">
    <location>
        <begin position="280"/>
        <end position="530"/>
    </location>
</feature>
<evidence type="ECO:0000313" key="7">
    <source>
        <dbReference type="Proteomes" id="UP001221142"/>
    </source>
</evidence>
<evidence type="ECO:0000256" key="1">
    <source>
        <dbReference type="ARBA" id="ARBA00010118"/>
    </source>
</evidence>
<feature type="compositionally biased region" description="Pro residues" evidence="3">
    <location>
        <begin position="68"/>
        <end position="88"/>
    </location>
</feature>
<dbReference type="SMART" id="SM00672">
    <property type="entry name" value="CAP10"/>
    <property type="match status" value="1"/>
</dbReference>
<proteinExistence type="inferred from homology"/>
<feature type="non-terminal residue" evidence="6">
    <location>
        <position position="1"/>
    </location>
</feature>
<keyword evidence="2 6" id="KW-0808">Transferase</keyword>
<feature type="transmembrane region" description="Helical" evidence="4">
    <location>
        <begin position="30"/>
        <end position="48"/>
    </location>
</feature>
<comment type="similarity">
    <text evidence="1">Belongs to the glycosyltransferase 90 family.</text>
</comment>
<keyword evidence="4" id="KW-0812">Transmembrane</keyword>
<dbReference type="PANTHER" id="PTHR12203:SF35">
    <property type="entry name" value="PROTEIN O-GLUCOSYLTRANSFERASE 1"/>
    <property type="match status" value="1"/>
</dbReference>
<protein>
    <submittedName>
        <fullName evidence="6">Glycosyl transferase family 90-domain-containing protein</fullName>
    </submittedName>
</protein>
<evidence type="ECO:0000256" key="3">
    <source>
        <dbReference type="SAM" id="MobiDB-lite"/>
    </source>
</evidence>
<organism evidence="6 7">
    <name type="scientific">Roridomyces roridus</name>
    <dbReference type="NCBI Taxonomy" id="1738132"/>
    <lineage>
        <taxon>Eukaryota</taxon>
        <taxon>Fungi</taxon>
        <taxon>Dikarya</taxon>
        <taxon>Basidiomycota</taxon>
        <taxon>Agaricomycotina</taxon>
        <taxon>Agaricomycetes</taxon>
        <taxon>Agaricomycetidae</taxon>
        <taxon>Agaricales</taxon>
        <taxon>Marasmiineae</taxon>
        <taxon>Mycenaceae</taxon>
        <taxon>Roridomyces</taxon>
    </lineage>
</organism>
<dbReference type="EMBL" id="JARKIF010000026">
    <property type="protein sequence ID" value="KAJ7614511.1"/>
    <property type="molecule type" value="Genomic_DNA"/>
</dbReference>
<reference evidence="6" key="1">
    <citation type="submission" date="2023-03" db="EMBL/GenBank/DDBJ databases">
        <title>Massive genome expansion in bonnet fungi (Mycena s.s.) driven by repeated elements and novel gene families across ecological guilds.</title>
        <authorList>
            <consortium name="Lawrence Berkeley National Laboratory"/>
            <person name="Harder C.B."/>
            <person name="Miyauchi S."/>
            <person name="Viragh M."/>
            <person name="Kuo A."/>
            <person name="Thoen E."/>
            <person name="Andreopoulos B."/>
            <person name="Lu D."/>
            <person name="Skrede I."/>
            <person name="Drula E."/>
            <person name="Henrissat B."/>
            <person name="Morin E."/>
            <person name="Kohler A."/>
            <person name="Barry K."/>
            <person name="LaButti K."/>
            <person name="Morin E."/>
            <person name="Salamov A."/>
            <person name="Lipzen A."/>
            <person name="Mereny Z."/>
            <person name="Hegedus B."/>
            <person name="Baldrian P."/>
            <person name="Stursova M."/>
            <person name="Weitz H."/>
            <person name="Taylor A."/>
            <person name="Grigoriev I.V."/>
            <person name="Nagy L.G."/>
            <person name="Martin F."/>
            <person name="Kauserud H."/>
        </authorList>
    </citation>
    <scope>NUCLEOTIDE SEQUENCE</scope>
    <source>
        <strain evidence="6">9284</strain>
    </source>
</reference>
<evidence type="ECO:0000259" key="5">
    <source>
        <dbReference type="SMART" id="SM00672"/>
    </source>
</evidence>
<comment type="caution">
    <text evidence="6">The sequence shown here is derived from an EMBL/GenBank/DDBJ whole genome shotgun (WGS) entry which is preliminary data.</text>
</comment>
<keyword evidence="4" id="KW-1133">Transmembrane helix</keyword>
<dbReference type="InterPro" id="IPR006598">
    <property type="entry name" value="CAP10"/>
</dbReference>
<dbReference type="Proteomes" id="UP001221142">
    <property type="component" value="Unassembled WGS sequence"/>
</dbReference>
<dbReference type="GO" id="GO:0016740">
    <property type="term" value="F:transferase activity"/>
    <property type="evidence" value="ECO:0007669"/>
    <property type="project" value="UniProtKB-KW"/>
</dbReference>
<accession>A0AAD7BA94</accession>
<dbReference type="Pfam" id="PF05686">
    <property type="entry name" value="Glyco_transf_90"/>
    <property type="match status" value="1"/>
</dbReference>
<evidence type="ECO:0000256" key="4">
    <source>
        <dbReference type="SAM" id="Phobius"/>
    </source>
</evidence>
<keyword evidence="4" id="KW-0472">Membrane</keyword>
<evidence type="ECO:0000313" key="6">
    <source>
        <dbReference type="EMBL" id="KAJ7614511.1"/>
    </source>
</evidence>
<name>A0AAD7BA94_9AGAR</name>
<keyword evidence="7" id="KW-1185">Reference proteome</keyword>
<evidence type="ECO:0000256" key="2">
    <source>
        <dbReference type="ARBA" id="ARBA00022679"/>
    </source>
</evidence>
<dbReference type="AlphaFoldDB" id="A0AAD7BA94"/>